<gene>
    <name evidence="2" type="ORF">N7492_005816</name>
</gene>
<protein>
    <submittedName>
        <fullName evidence="2">Uncharacterized protein</fullName>
    </submittedName>
</protein>
<sequence>MSQHLREDADSPNTWMQNEGLTPYEAMLRSASPDYLTNIVEERIELPPEYPAYYFFYRTLTKPEALQRIIDLPEKPKLRQAKVIGYALAKWGDYPALIDGESGQEIPGSAYMVQTEEEAKKLARYETSDEEAHCLIYFDDNEELMEVSGKTFVYAGDAKALLEQRFDRKLV</sequence>
<dbReference type="Gene3D" id="3.10.490.10">
    <property type="entry name" value="Gamma-glutamyl cyclotransferase-like"/>
    <property type="match status" value="1"/>
</dbReference>
<evidence type="ECO:0000256" key="1">
    <source>
        <dbReference type="ARBA" id="ARBA00008861"/>
    </source>
</evidence>
<accession>A0A9W9ICP5</accession>
<dbReference type="PANTHER" id="PTHR31544:SF4">
    <property type="entry name" value="GAMMA-GLUTAMYLCYCLOTRANSFERASE-RELATED"/>
    <property type="match status" value="1"/>
</dbReference>
<comment type="caution">
    <text evidence="2">The sequence shown here is derived from an EMBL/GenBank/DDBJ whole genome shotgun (WGS) entry which is preliminary data.</text>
</comment>
<organism evidence="2 3">
    <name type="scientific">Penicillium capsulatum</name>
    <dbReference type="NCBI Taxonomy" id="69766"/>
    <lineage>
        <taxon>Eukaryota</taxon>
        <taxon>Fungi</taxon>
        <taxon>Dikarya</taxon>
        <taxon>Ascomycota</taxon>
        <taxon>Pezizomycotina</taxon>
        <taxon>Eurotiomycetes</taxon>
        <taxon>Eurotiomycetidae</taxon>
        <taxon>Eurotiales</taxon>
        <taxon>Aspergillaceae</taxon>
        <taxon>Penicillium</taxon>
    </lineage>
</organism>
<dbReference type="OrthoDB" id="3262926at2759"/>
<reference evidence="2" key="2">
    <citation type="journal article" date="2023" name="IMA Fungus">
        <title>Comparative genomic study of the Penicillium genus elucidates a diverse pangenome and 15 lateral gene transfer events.</title>
        <authorList>
            <person name="Petersen C."/>
            <person name="Sorensen T."/>
            <person name="Nielsen M.R."/>
            <person name="Sondergaard T.E."/>
            <person name="Sorensen J.L."/>
            <person name="Fitzpatrick D.A."/>
            <person name="Frisvad J.C."/>
            <person name="Nielsen K.L."/>
        </authorList>
    </citation>
    <scope>NUCLEOTIDE SEQUENCE</scope>
    <source>
        <strain evidence="2">IBT 21917</strain>
    </source>
</reference>
<dbReference type="AlphaFoldDB" id="A0A9W9ICP5"/>
<keyword evidence="3" id="KW-1185">Reference proteome</keyword>
<comment type="similarity">
    <text evidence="1">Belongs to the gamma-glutamylcyclotransferase family.</text>
</comment>
<dbReference type="Proteomes" id="UP001146351">
    <property type="component" value="Unassembled WGS sequence"/>
</dbReference>
<reference evidence="2" key="1">
    <citation type="submission" date="2022-11" db="EMBL/GenBank/DDBJ databases">
        <authorList>
            <person name="Petersen C."/>
        </authorList>
    </citation>
    <scope>NUCLEOTIDE SEQUENCE</scope>
    <source>
        <strain evidence="2">IBT 21917</strain>
    </source>
</reference>
<name>A0A9W9ICP5_9EURO</name>
<dbReference type="EMBL" id="JAPQKO010000003">
    <property type="protein sequence ID" value="KAJ5173223.1"/>
    <property type="molecule type" value="Genomic_DNA"/>
</dbReference>
<dbReference type="SUPFAM" id="SSF110857">
    <property type="entry name" value="Gamma-glutamyl cyclotransferase-like"/>
    <property type="match status" value="1"/>
</dbReference>
<proteinExistence type="inferred from homology"/>
<dbReference type="PANTHER" id="PTHR31544">
    <property type="entry name" value="AIG2-LIKE PROTEIN D"/>
    <property type="match status" value="1"/>
</dbReference>
<dbReference type="InterPro" id="IPR036568">
    <property type="entry name" value="GGCT-like_sf"/>
</dbReference>
<evidence type="ECO:0000313" key="2">
    <source>
        <dbReference type="EMBL" id="KAJ5173223.1"/>
    </source>
</evidence>
<dbReference type="InterPro" id="IPR045038">
    <property type="entry name" value="AIG2-like"/>
</dbReference>
<evidence type="ECO:0000313" key="3">
    <source>
        <dbReference type="Proteomes" id="UP001146351"/>
    </source>
</evidence>